<dbReference type="InterPro" id="IPR001353">
    <property type="entry name" value="Proteasome_sua/b"/>
</dbReference>
<comment type="subcellular location">
    <subcellularLocation>
        <location evidence="5">Cytoplasm</location>
    </subcellularLocation>
    <subcellularLocation>
        <location evidence="5">Nucleus</location>
    </subcellularLocation>
</comment>
<sequence length="182" mass="20663">MWLWLRDDDKTFKLADNLVMAVSGEPGDTVQFAEYIAKNIQLYKMRNGYELSPSEAAHYTRRTLAEYLRSRSPYQCNLLLAGHTADAGPELYFMDYLGSCSRLPYAAHGYGGLFSLSVMDRYYKADATLEEALDIMQKCVAEIQTRLIVNLPNFQVLVVNKDGVKHLDDITVHSLKQRPVMG</sequence>
<dbReference type="GO" id="GO:0005634">
    <property type="term" value="C:nucleus"/>
    <property type="evidence" value="ECO:0007669"/>
    <property type="project" value="UniProtKB-SubCell"/>
</dbReference>
<gene>
    <name evidence="6" type="primary">Psmb2</name>
    <name evidence="6" type="ORF">FJT64_027885</name>
</gene>
<keyword evidence="1 5" id="KW-0963">Cytoplasm</keyword>
<dbReference type="AlphaFoldDB" id="A0A6A4VYT9"/>
<comment type="caution">
    <text evidence="6">The sequence shown here is derived from an EMBL/GenBank/DDBJ whole genome shotgun (WGS) entry which is preliminary data.</text>
</comment>
<dbReference type="SUPFAM" id="SSF56235">
    <property type="entry name" value="N-terminal nucleophile aminohydrolases (Ntn hydrolases)"/>
    <property type="match status" value="1"/>
</dbReference>
<dbReference type="InterPro" id="IPR029055">
    <property type="entry name" value="Ntn_hydrolases_N"/>
</dbReference>
<evidence type="ECO:0000256" key="2">
    <source>
        <dbReference type="ARBA" id="ARBA00022942"/>
    </source>
</evidence>
<dbReference type="InterPro" id="IPR035206">
    <property type="entry name" value="Proteasome_beta2"/>
</dbReference>
<evidence type="ECO:0000256" key="5">
    <source>
        <dbReference type="RuleBase" id="RU004203"/>
    </source>
</evidence>
<dbReference type="Proteomes" id="UP000440578">
    <property type="component" value="Unassembled WGS sequence"/>
</dbReference>
<dbReference type="GO" id="GO:0005839">
    <property type="term" value="C:proteasome core complex"/>
    <property type="evidence" value="ECO:0007669"/>
    <property type="project" value="InterPro"/>
</dbReference>
<dbReference type="InterPro" id="IPR023333">
    <property type="entry name" value="Proteasome_suB-type"/>
</dbReference>
<accession>A0A6A4VYT9</accession>
<evidence type="ECO:0000256" key="1">
    <source>
        <dbReference type="ARBA" id="ARBA00022490"/>
    </source>
</evidence>
<dbReference type="OrthoDB" id="268428at2759"/>
<keyword evidence="7" id="KW-1185">Reference proteome</keyword>
<dbReference type="EMBL" id="VIIS01001372">
    <property type="protein sequence ID" value="KAF0299335.1"/>
    <property type="molecule type" value="Genomic_DNA"/>
</dbReference>
<comment type="subunit">
    <text evidence="4">The 26S proteasome consists of a 20S proteasome core and two 19S regulatory subunits. The 20S proteasome core is composed of 28 subunits that are arranged in four stacked rings, resulting in a barrel-shaped structure. The two end rings are each formed by seven alpha subunits, and the two central rings are each formed by seven beta subunits. The catalytic chamber with the active sites is on the inside of the barrel.</text>
</comment>
<evidence type="ECO:0000256" key="3">
    <source>
        <dbReference type="ARBA" id="ARBA00023242"/>
    </source>
</evidence>
<evidence type="ECO:0000256" key="4">
    <source>
        <dbReference type="ARBA" id="ARBA00026071"/>
    </source>
</evidence>
<evidence type="ECO:0000313" key="7">
    <source>
        <dbReference type="Proteomes" id="UP000440578"/>
    </source>
</evidence>
<organism evidence="6 7">
    <name type="scientific">Amphibalanus amphitrite</name>
    <name type="common">Striped barnacle</name>
    <name type="synonym">Balanus amphitrite</name>
    <dbReference type="NCBI Taxonomy" id="1232801"/>
    <lineage>
        <taxon>Eukaryota</taxon>
        <taxon>Metazoa</taxon>
        <taxon>Ecdysozoa</taxon>
        <taxon>Arthropoda</taxon>
        <taxon>Crustacea</taxon>
        <taxon>Multicrustacea</taxon>
        <taxon>Cirripedia</taxon>
        <taxon>Thoracica</taxon>
        <taxon>Thoracicalcarea</taxon>
        <taxon>Balanomorpha</taxon>
        <taxon>Balanoidea</taxon>
        <taxon>Balanidae</taxon>
        <taxon>Amphibalaninae</taxon>
        <taxon>Amphibalanus</taxon>
    </lineage>
</organism>
<comment type="similarity">
    <text evidence="5">Belongs to the peptidase T1B family.</text>
</comment>
<name>A0A6A4VYT9_AMPAM</name>
<keyword evidence="2 5" id="KW-0647">Proteasome</keyword>
<reference evidence="6 7" key="1">
    <citation type="submission" date="2019-07" db="EMBL/GenBank/DDBJ databases">
        <title>Draft genome assembly of a fouling barnacle, Amphibalanus amphitrite (Darwin, 1854): The first reference genome for Thecostraca.</title>
        <authorList>
            <person name="Kim W."/>
        </authorList>
    </citation>
    <scope>NUCLEOTIDE SEQUENCE [LARGE SCALE GENOMIC DNA]</scope>
    <source>
        <strain evidence="6">SNU_AA5</strain>
        <tissue evidence="6">Soma without cirri and trophi</tissue>
    </source>
</reference>
<dbReference type="PROSITE" id="PS51476">
    <property type="entry name" value="PROTEASOME_BETA_2"/>
    <property type="match status" value="1"/>
</dbReference>
<dbReference type="PANTHER" id="PTHR32194">
    <property type="entry name" value="METALLOPROTEASE TLDD"/>
    <property type="match status" value="1"/>
</dbReference>
<dbReference type="Pfam" id="PF00227">
    <property type="entry name" value="Proteasome"/>
    <property type="match status" value="1"/>
</dbReference>
<dbReference type="PANTHER" id="PTHR32194:SF2">
    <property type="entry name" value="PROTEASOME SUBUNIT BETA TYPE-1"/>
    <property type="match status" value="1"/>
</dbReference>
<dbReference type="GO" id="GO:0010498">
    <property type="term" value="P:proteasomal protein catabolic process"/>
    <property type="evidence" value="ECO:0007669"/>
    <property type="project" value="InterPro"/>
</dbReference>
<comment type="function">
    <text evidence="5">Component of the proteasome, a multicatalytic proteinase complex which is characterized by its ability to cleave peptides with Arg, Phe, Tyr, Leu, and Glu adjacent to the leaving group at neutral or slightly basic pH. The proteasome has an ATP-dependent proteolytic activity.</text>
</comment>
<dbReference type="Gene3D" id="3.60.20.10">
    <property type="entry name" value="Glutamine Phosphoribosylpyrophosphate, subunit 1, domain 1"/>
    <property type="match status" value="1"/>
</dbReference>
<proteinExistence type="inferred from homology"/>
<evidence type="ECO:0000313" key="6">
    <source>
        <dbReference type="EMBL" id="KAF0299335.1"/>
    </source>
</evidence>
<protein>
    <recommendedName>
        <fullName evidence="5">Proteasome subunit beta</fullName>
    </recommendedName>
</protein>
<dbReference type="CDD" id="cd03758">
    <property type="entry name" value="proteasome_beta_type_2"/>
    <property type="match status" value="1"/>
</dbReference>
<dbReference type="GO" id="GO:0005737">
    <property type="term" value="C:cytoplasm"/>
    <property type="evidence" value="ECO:0007669"/>
    <property type="project" value="UniProtKB-SubCell"/>
</dbReference>
<keyword evidence="3 5" id="KW-0539">Nucleus</keyword>
<comment type="subunit">
    <text evidence="5">Component of the proteasome complex.</text>
</comment>